<protein>
    <submittedName>
        <fullName evidence="2">Truncated carbamoylphosphate synthase small subunit</fullName>
    </submittedName>
</protein>
<gene>
    <name evidence="2" type="ordered locus">CRP_065</name>
</gene>
<dbReference type="Proteomes" id="UP000000777">
    <property type="component" value="Chromosome"/>
</dbReference>
<proteinExistence type="predicted"/>
<dbReference type="SUPFAM" id="SSF52021">
    <property type="entry name" value="Carbamoyl phosphate synthetase, small subunit N-terminal domain"/>
    <property type="match status" value="1"/>
</dbReference>
<dbReference type="OrthoDB" id="9804328at2"/>
<dbReference type="EMBL" id="AP009180">
    <property type="protein sequence ID" value="BAF35096.1"/>
    <property type="molecule type" value="Genomic_DNA"/>
</dbReference>
<dbReference type="KEGG" id="crp:CRP_065"/>
<dbReference type="AlphaFoldDB" id="Q05FS5"/>
<dbReference type="STRING" id="387662.CRP_065"/>
<dbReference type="InterPro" id="IPR002474">
    <property type="entry name" value="CarbamoylP_synth_ssu_N"/>
</dbReference>
<sequence>MLILENGYLINCLRINKKNIFGELSFSISNYGYIESISDPSYKGQILILTNSYIGNVGYINQDIQSNKIYINTIISNNYSISSNFRSNFKLFDFCKKKKIQILTNLNTRLLIYLIRNTGSQIGCTIITKNKKNIILYIRSLTLKKILYD</sequence>
<feature type="domain" description="Carbamoyl-phosphate synthase small subunit N-terminal" evidence="1">
    <location>
        <begin position="1"/>
        <end position="126"/>
    </location>
</feature>
<dbReference type="InterPro" id="IPR036480">
    <property type="entry name" value="CarbP_synth_ssu_N_sf"/>
</dbReference>
<dbReference type="Gene3D" id="3.50.30.20">
    <property type="entry name" value="Carbamoyl-phosphate synthase small subunit, N-terminal domain"/>
    <property type="match status" value="1"/>
</dbReference>
<evidence type="ECO:0000313" key="3">
    <source>
        <dbReference type="Proteomes" id="UP000000777"/>
    </source>
</evidence>
<name>Q05FS5_CARRP</name>
<dbReference type="HOGENOM" id="CLU_1746293_0_0_6"/>
<dbReference type="RefSeq" id="WP_011672288.1">
    <property type="nucleotide sequence ID" value="NC_008512.1"/>
</dbReference>
<organism evidence="2 3">
    <name type="scientific">Carsonella ruddii (strain PV)</name>
    <dbReference type="NCBI Taxonomy" id="387662"/>
    <lineage>
        <taxon>Bacteria</taxon>
        <taxon>Pseudomonadati</taxon>
        <taxon>Pseudomonadota</taxon>
        <taxon>Gammaproteobacteria</taxon>
        <taxon>Oceanospirillales</taxon>
        <taxon>Halomonadaceae</taxon>
        <taxon>Zymobacter group</taxon>
        <taxon>Candidatus Carsonella</taxon>
    </lineage>
</organism>
<dbReference type="Pfam" id="PF00988">
    <property type="entry name" value="CPSase_sm_chain"/>
    <property type="match status" value="1"/>
</dbReference>
<evidence type="ECO:0000313" key="2">
    <source>
        <dbReference type="EMBL" id="BAF35096.1"/>
    </source>
</evidence>
<dbReference type="SMART" id="SM01097">
    <property type="entry name" value="CPSase_sm_chain"/>
    <property type="match status" value="1"/>
</dbReference>
<reference evidence="2 3" key="1">
    <citation type="journal article" date="2006" name="Science">
        <title>The 160-kilobase genome of the bacterial endosymbiont Carsonella.</title>
        <authorList>
            <person name="Nakabachi A."/>
            <person name="Yamashita A."/>
            <person name="Toh H."/>
            <person name="Ishikawa H."/>
            <person name="Dunbar H."/>
            <person name="Moran N."/>
            <person name="Hattori M."/>
        </authorList>
    </citation>
    <scope>NUCLEOTIDE SEQUENCE [LARGE SCALE GENOMIC DNA]</scope>
    <source>
        <strain evidence="2 3">PV</strain>
    </source>
</reference>
<accession>Q05FS5</accession>
<evidence type="ECO:0000259" key="1">
    <source>
        <dbReference type="SMART" id="SM01097"/>
    </source>
</evidence>